<dbReference type="AlphaFoldDB" id="A0A5M8PMD1"/>
<feature type="compositionally biased region" description="Low complexity" evidence="16">
    <location>
        <begin position="54"/>
        <end position="68"/>
    </location>
</feature>
<dbReference type="InterPro" id="IPR001752">
    <property type="entry name" value="Kinesin_motor_dom"/>
</dbReference>
<dbReference type="PANTHER" id="PTHR47970:SF12">
    <property type="entry name" value="KINESIN FAMILY MEMBER 11"/>
    <property type="match status" value="1"/>
</dbReference>
<evidence type="ECO:0000256" key="7">
    <source>
        <dbReference type="ARBA" id="ARBA00022776"/>
    </source>
</evidence>
<feature type="compositionally biased region" description="Polar residues" evidence="16">
    <location>
        <begin position="1083"/>
        <end position="1093"/>
    </location>
</feature>
<keyword evidence="2" id="KW-0963">Cytoplasm</keyword>
<keyword evidence="5" id="KW-0493">Microtubule</keyword>
<feature type="coiled-coil region" evidence="15">
    <location>
        <begin position="746"/>
        <end position="780"/>
    </location>
</feature>
<gene>
    <name evidence="18" type="ORF">FRX48_06078</name>
</gene>
<evidence type="ECO:0000256" key="10">
    <source>
        <dbReference type="ARBA" id="ARBA00023175"/>
    </source>
</evidence>
<sequence length="1182" mass="130361">MAGLPRPTAGLPTKKHSMRPPSAKPSTARTQSSAVSMQGRTQSGALSPAESVASISTNTSRSRSPTSRLNASTKRKERDFEGDGSEETNIHVVVRCRGRNNREVRENSGVVVSTDGVKGKSVELSMGPSALSNKTYHFDKVFSPAADQAMMYEDVVTPILDEMLQGYNCTIFAYGQTGTGKTYTMSGDMSDTLGLLSDSAGIIPRVLHSLFGKLEADEAESSVKCSFIELYNEELRDLLSAEEHAKLKIYEDGQKKGYSATIVQGMEECHIKTAGAGIKLLQDGSYKRQVAATKCNDLSSRSHTVFTVTVYIKRTSETGEDFVSAGKLNLVDLAGSENIQRSGAENKRAAEAGLINKSLLTLGRVINALVDKGSHIPYRESKLTRLLQDSLGGRTKTCIIATVSPAKSNLEETISTLDYAFRAKNIRNKPQVNQMISKKTLLRDFTTEIEKLKGELIATRQRNGVYLTNESYEEMTGESESRRILSEEQKARIETMEANLRNKVQELFSLTSNFNILRKDNEGTRLLLDATKGILERTEIVLADTKQNLAEETTLRRAHQTTEEQLSNVGGELIATLEKTVSDVGGLHSKICRKSDLQAVNRSNWHSSQTTVADVTQLVESRVGELQVEQEQLMAKLSFRMQGFIHEELQKLGAAQSFLQKNISAFETSERDVNDETAKAKDEMNEVLEEIKILREEVKQKVGEGLNGLSAAAGRISAGVINELGDFHTQLHTSYSSLGRDFKNIFDELVKHLNAQKVEANDLRKQLSKASQAAVQADADISARLQACLTEEREQAVLDRQSLLSQITDLINRSGEQQDARWVSKIDTVRSDIGNSTSKFQTAEKLYSEGMDVWSQKESLLVEEVLRSRETLKSKMKKDWNAVNEHNTSIQTTTKSVHEETVRIVDAQMKDMAVQMQALDDFVTRARSQNERHHKTHVRSLQGMASTVRQSYTSMDDHFISTSSRVRDLGDDMADRNKSLQNTLPPLNTSVCQPLSELRANITNVPLKEYVPTGETPSKVVYTYPTTLPRTEAHEKLLTKLSKVSHATPSSPADISSTPPSPSKSIIYTDAAPVDEIALLQSSDSEPKPTNISGAHAHPGGSTTGLREVHININAALPALRTSDPAITQETMLPPPLKRHATMESKLPQKFGVKGVVRVEGRENSLPSLGAGRRLRRSPKSE</sequence>
<dbReference type="GO" id="GO:0051301">
    <property type="term" value="P:cell division"/>
    <property type="evidence" value="ECO:0007669"/>
    <property type="project" value="UniProtKB-KW"/>
</dbReference>
<dbReference type="GO" id="GO:0000073">
    <property type="term" value="P:initial mitotic spindle pole body separation"/>
    <property type="evidence" value="ECO:0007669"/>
    <property type="project" value="UniProtKB-ARBA"/>
</dbReference>
<dbReference type="Gene3D" id="3.40.850.10">
    <property type="entry name" value="Kinesin motor domain"/>
    <property type="match status" value="1"/>
</dbReference>
<feature type="compositionally biased region" description="Low complexity" evidence="16">
    <location>
        <begin position="1055"/>
        <end position="1065"/>
    </location>
</feature>
<comment type="similarity">
    <text evidence="13">Belongs to the TRAFAC class myosin-kinesin ATPase superfamily. Kinesin family. KIN-5/BimC subfamily.</text>
</comment>
<dbReference type="InterPro" id="IPR036961">
    <property type="entry name" value="Kinesin_motor_dom_sf"/>
</dbReference>
<evidence type="ECO:0000256" key="2">
    <source>
        <dbReference type="ARBA" id="ARBA00022490"/>
    </source>
</evidence>
<comment type="caution">
    <text evidence="18">The sequence shown here is derived from an EMBL/GenBank/DDBJ whole genome shotgun (WGS) entry which is preliminary data.</text>
</comment>
<dbReference type="GO" id="GO:0005634">
    <property type="term" value="C:nucleus"/>
    <property type="evidence" value="ECO:0007669"/>
    <property type="project" value="TreeGrafter"/>
</dbReference>
<feature type="region of interest" description="Disordered" evidence="16">
    <location>
        <begin position="1083"/>
        <end position="1105"/>
    </location>
</feature>
<evidence type="ECO:0000256" key="11">
    <source>
        <dbReference type="ARBA" id="ARBA00023212"/>
    </source>
</evidence>
<evidence type="ECO:0000256" key="14">
    <source>
        <dbReference type="PROSITE-ProRule" id="PRU00283"/>
    </source>
</evidence>
<dbReference type="GO" id="GO:0008574">
    <property type="term" value="F:plus-end-directed microtubule motor activity"/>
    <property type="evidence" value="ECO:0007669"/>
    <property type="project" value="TreeGrafter"/>
</dbReference>
<dbReference type="OrthoDB" id="3176171at2759"/>
<dbReference type="PROSITE" id="PS50067">
    <property type="entry name" value="KINESIN_MOTOR_2"/>
    <property type="match status" value="1"/>
</dbReference>
<dbReference type="SMART" id="SM00129">
    <property type="entry name" value="KISc"/>
    <property type="match status" value="1"/>
</dbReference>
<keyword evidence="6 14" id="KW-0547">Nucleotide-binding</keyword>
<dbReference type="Pfam" id="PF00225">
    <property type="entry name" value="Kinesin"/>
    <property type="match status" value="1"/>
</dbReference>
<evidence type="ECO:0000259" key="17">
    <source>
        <dbReference type="PROSITE" id="PS50067"/>
    </source>
</evidence>
<dbReference type="PRINTS" id="PR00380">
    <property type="entry name" value="KINESINHEAVY"/>
</dbReference>
<dbReference type="SUPFAM" id="SSF52540">
    <property type="entry name" value="P-loop containing nucleoside triphosphate hydrolases"/>
    <property type="match status" value="1"/>
</dbReference>
<keyword evidence="12" id="KW-0131">Cell cycle</keyword>
<comment type="subcellular location">
    <subcellularLocation>
        <location evidence="1">Cytoplasm</location>
        <location evidence="1">Cytoskeleton</location>
    </subcellularLocation>
</comment>
<evidence type="ECO:0000256" key="13">
    <source>
        <dbReference type="ARBA" id="ARBA00034704"/>
    </source>
</evidence>
<dbReference type="GO" id="GO:0007018">
    <property type="term" value="P:microtubule-based movement"/>
    <property type="evidence" value="ECO:0007669"/>
    <property type="project" value="InterPro"/>
</dbReference>
<feature type="compositionally biased region" description="Polar residues" evidence="16">
    <location>
        <begin position="24"/>
        <end position="45"/>
    </location>
</feature>
<keyword evidence="3" id="KW-0597">Phosphoprotein</keyword>
<dbReference type="FunFam" id="3.40.850.10:FF:000051">
    <property type="entry name" value="Kinesin-like protein bimC"/>
    <property type="match status" value="1"/>
</dbReference>
<dbReference type="PROSITE" id="PS00411">
    <property type="entry name" value="KINESIN_MOTOR_1"/>
    <property type="match status" value="1"/>
</dbReference>
<keyword evidence="8 14" id="KW-0067">ATP-binding</keyword>
<reference evidence="18 19" key="1">
    <citation type="submission" date="2019-09" db="EMBL/GenBank/DDBJ databases">
        <title>The hologenome of the rock-dwelling lichen Lasallia pustulata.</title>
        <authorList>
            <person name="Greshake Tzovaras B."/>
            <person name="Segers F."/>
            <person name="Bicker A."/>
            <person name="Dal Grande F."/>
            <person name="Otte J."/>
            <person name="Hankeln T."/>
            <person name="Schmitt I."/>
            <person name="Ebersberger I."/>
        </authorList>
    </citation>
    <scope>NUCLEOTIDE SEQUENCE [LARGE SCALE GENOMIC DNA]</scope>
    <source>
        <strain evidence="18">A1-1</strain>
    </source>
</reference>
<dbReference type="PANTHER" id="PTHR47970">
    <property type="entry name" value="KINESIN-LIKE PROTEIN KIF11"/>
    <property type="match status" value="1"/>
</dbReference>
<evidence type="ECO:0000313" key="18">
    <source>
        <dbReference type="EMBL" id="KAA6410655.1"/>
    </source>
</evidence>
<evidence type="ECO:0000256" key="3">
    <source>
        <dbReference type="ARBA" id="ARBA00022553"/>
    </source>
</evidence>
<evidence type="ECO:0000256" key="5">
    <source>
        <dbReference type="ARBA" id="ARBA00022701"/>
    </source>
</evidence>
<protein>
    <recommendedName>
        <fullName evidence="17">Kinesin motor domain-containing protein</fullName>
    </recommendedName>
</protein>
<dbReference type="GO" id="GO:0005876">
    <property type="term" value="C:spindle microtubule"/>
    <property type="evidence" value="ECO:0007669"/>
    <property type="project" value="TreeGrafter"/>
</dbReference>
<dbReference type="InterPro" id="IPR047149">
    <property type="entry name" value="KIF11-like"/>
</dbReference>
<keyword evidence="7" id="KW-0498">Mitosis</keyword>
<dbReference type="GO" id="GO:0072686">
    <property type="term" value="C:mitotic spindle"/>
    <property type="evidence" value="ECO:0007669"/>
    <property type="project" value="TreeGrafter"/>
</dbReference>
<feature type="binding site" evidence="14">
    <location>
        <begin position="175"/>
        <end position="182"/>
    </location>
    <ligand>
        <name>ATP</name>
        <dbReference type="ChEBI" id="CHEBI:30616"/>
    </ligand>
</feature>
<feature type="region of interest" description="Disordered" evidence="16">
    <location>
        <begin position="1160"/>
        <end position="1182"/>
    </location>
</feature>
<evidence type="ECO:0000256" key="6">
    <source>
        <dbReference type="ARBA" id="ARBA00022741"/>
    </source>
</evidence>
<evidence type="ECO:0000256" key="1">
    <source>
        <dbReference type="ARBA" id="ARBA00004245"/>
    </source>
</evidence>
<dbReference type="CDD" id="cd01364">
    <property type="entry name" value="KISc_BimC_Eg5"/>
    <property type="match status" value="1"/>
</dbReference>
<dbReference type="InterPro" id="IPR047241">
    <property type="entry name" value="KIF11-like_kin_motor_dom"/>
</dbReference>
<feature type="region of interest" description="Disordered" evidence="16">
    <location>
        <begin position="1042"/>
        <end position="1065"/>
    </location>
</feature>
<keyword evidence="11" id="KW-0206">Cytoskeleton</keyword>
<feature type="compositionally biased region" description="Polar residues" evidence="16">
    <location>
        <begin position="1045"/>
        <end position="1054"/>
    </location>
</feature>
<dbReference type="Proteomes" id="UP000324767">
    <property type="component" value="Unassembled WGS sequence"/>
</dbReference>
<dbReference type="EMBL" id="VXIT01000009">
    <property type="protein sequence ID" value="KAA6410655.1"/>
    <property type="molecule type" value="Genomic_DNA"/>
</dbReference>
<feature type="compositionally biased region" description="Basic residues" evidence="16">
    <location>
        <begin position="1173"/>
        <end position="1182"/>
    </location>
</feature>
<evidence type="ECO:0000256" key="15">
    <source>
        <dbReference type="SAM" id="Coils"/>
    </source>
</evidence>
<dbReference type="Pfam" id="PF13931">
    <property type="entry name" value="Microtub_bind"/>
    <property type="match status" value="1"/>
</dbReference>
<proteinExistence type="inferred from homology"/>
<evidence type="ECO:0000256" key="8">
    <source>
        <dbReference type="ARBA" id="ARBA00022840"/>
    </source>
</evidence>
<name>A0A5M8PMD1_9LECA</name>
<dbReference type="GO" id="GO:0008017">
    <property type="term" value="F:microtubule binding"/>
    <property type="evidence" value="ECO:0007669"/>
    <property type="project" value="InterPro"/>
</dbReference>
<feature type="coiled-coil region" evidence="15">
    <location>
        <begin position="670"/>
        <end position="704"/>
    </location>
</feature>
<evidence type="ECO:0000256" key="16">
    <source>
        <dbReference type="SAM" id="MobiDB-lite"/>
    </source>
</evidence>
<evidence type="ECO:0000256" key="9">
    <source>
        <dbReference type="ARBA" id="ARBA00023054"/>
    </source>
</evidence>
<dbReference type="InterPro" id="IPR019821">
    <property type="entry name" value="Kinesin_motor_CS"/>
</dbReference>
<accession>A0A5M8PMD1</accession>
<organism evidence="18 19">
    <name type="scientific">Lasallia pustulata</name>
    <dbReference type="NCBI Taxonomy" id="136370"/>
    <lineage>
        <taxon>Eukaryota</taxon>
        <taxon>Fungi</taxon>
        <taxon>Dikarya</taxon>
        <taxon>Ascomycota</taxon>
        <taxon>Pezizomycotina</taxon>
        <taxon>Lecanoromycetes</taxon>
        <taxon>OSLEUM clade</taxon>
        <taxon>Umbilicariomycetidae</taxon>
        <taxon>Umbilicariales</taxon>
        <taxon>Umbilicariaceae</taxon>
        <taxon>Lasallia</taxon>
    </lineage>
</organism>
<dbReference type="InterPro" id="IPR027417">
    <property type="entry name" value="P-loop_NTPase"/>
</dbReference>
<evidence type="ECO:0000313" key="19">
    <source>
        <dbReference type="Proteomes" id="UP000324767"/>
    </source>
</evidence>
<feature type="region of interest" description="Disordered" evidence="16">
    <location>
        <begin position="1"/>
        <end position="85"/>
    </location>
</feature>
<evidence type="ECO:0000256" key="4">
    <source>
        <dbReference type="ARBA" id="ARBA00022618"/>
    </source>
</evidence>
<dbReference type="GO" id="GO:0005524">
    <property type="term" value="F:ATP binding"/>
    <property type="evidence" value="ECO:0007669"/>
    <property type="project" value="UniProtKB-UniRule"/>
</dbReference>
<keyword evidence="4" id="KW-0132">Cell division</keyword>
<dbReference type="InterPro" id="IPR025901">
    <property type="entry name" value="Kinesin-assoc_MT-bd_dom"/>
</dbReference>
<keyword evidence="10 14" id="KW-0505">Motor protein</keyword>
<evidence type="ECO:0000256" key="12">
    <source>
        <dbReference type="ARBA" id="ARBA00023306"/>
    </source>
</evidence>
<feature type="domain" description="Kinesin motor" evidence="17">
    <location>
        <begin position="89"/>
        <end position="426"/>
    </location>
</feature>
<keyword evidence="9 15" id="KW-0175">Coiled coil</keyword>